<accession>A0ABR7MXL3</accession>
<dbReference type="Proteomes" id="UP000606193">
    <property type="component" value="Unassembled WGS sequence"/>
</dbReference>
<feature type="transmembrane region" description="Helical" evidence="1">
    <location>
        <begin position="148"/>
        <end position="168"/>
    </location>
</feature>
<protein>
    <submittedName>
        <fullName evidence="2">ABC transporter permease subunit</fullName>
    </submittedName>
</protein>
<feature type="transmembrane region" description="Helical" evidence="1">
    <location>
        <begin position="112"/>
        <end position="136"/>
    </location>
</feature>
<keyword evidence="1" id="KW-0472">Membrane</keyword>
<evidence type="ECO:0000313" key="3">
    <source>
        <dbReference type="Proteomes" id="UP000606193"/>
    </source>
</evidence>
<feature type="transmembrane region" description="Helical" evidence="1">
    <location>
        <begin position="260"/>
        <end position="281"/>
    </location>
</feature>
<reference evidence="2 3" key="1">
    <citation type="submission" date="2020-08" db="EMBL/GenBank/DDBJ databases">
        <title>Genome public.</title>
        <authorList>
            <person name="Liu C."/>
            <person name="Sun Q."/>
        </authorList>
    </citation>
    <scope>NUCLEOTIDE SEQUENCE [LARGE SCALE GENOMIC DNA]</scope>
    <source>
        <strain evidence="2 3">NSJ-37</strain>
    </source>
</reference>
<comment type="caution">
    <text evidence="2">The sequence shown here is derived from an EMBL/GenBank/DDBJ whole genome shotgun (WGS) entry which is preliminary data.</text>
</comment>
<evidence type="ECO:0000313" key="2">
    <source>
        <dbReference type="EMBL" id="MBC8561119.1"/>
    </source>
</evidence>
<dbReference type="EMBL" id="JACRSX010000001">
    <property type="protein sequence ID" value="MBC8561119.1"/>
    <property type="molecule type" value="Genomic_DNA"/>
</dbReference>
<organism evidence="2 3">
    <name type="scientific">Jutongia huaianensis</name>
    <dbReference type="NCBI Taxonomy" id="2763668"/>
    <lineage>
        <taxon>Bacteria</taxon>
        <taxon>Bacillati</taxon>
        <taxon>Bacillota</taxon>
        <taxon>Clostridia</taxon>
        <taxon>Lachnospirales</taxon>
        <taxon>Lachnospiraceae</taxon>
        <taxon>Jutongia</taxon>
    </lineage>
</organism>
<feature type="transmembrane region" description="Helical" evidence="1">
    <location>
        <begin position="180"/>
        <end position="204"/>
    </location>
</feature>
<feature type="transmembrane region" description="Helical" evidence="1">
    <location>
        <begin position="216"/>
        <end position="235"/>
    </location>
</feature>
<feature type="transmembrane region" description="Helical" evidence="1">
    <location>
        <begin position="22"/>
        <end position="45"/>
    </location>
</feature>
<keyword evidence="1" id="KW-0812">Transmembrane</keyword>
<keyword evidence="3" id="KW-1185">Reference proteome</keyword>
<feature type="transmembrane region" description="Helical" evidence="1">
    <location>
        <begin position="57"/>
        <end position="81"/>
    </location>
</feature>
<proteinExistence type="predicted"/>
<dbReference type="Pfam" id="PF12679">
    <property type="entry name" value="ABC2_membrane_2"/>
    <property type="match status" value="1"/>
</dbReference>
<dbReference type="RefSeq" id="WP_249296883.1">
    <property type="nucleotide sequence ID" value="NZ_JACRSX010000001.1"/>
</dbReference>
<keyword evidence="1" id="KW-1133">Transmembrane helix</keyword>
<name>A0ABR7MXL3_9FIRM</name>
<sequence>MKIQWNPFLYREMKRYAGSRSFYVWLVVYEIFLALVTGVGYNVVLRTGWAHIMDYSGAAYLYFILSGILGLTVLVMVPSVAAGSIASEWENQTMELLLTTAVTPSQIVAGKLLASICMAILLVIAGVPFLAVSFILGGIQQKHVLEFVLLMIIEAVFIGSIGVCMSAFSRKTDGAGVRSYLVTLGVSIGTPLIAGVVYIIINAYRGSRYMAGQGGLGEIMLILLCNPVVTTASLLTDQMGYGNKFQEILCVLGPVPDFFLEHWCLISAVVQLMISLVLLFISARRIKKYYL</sequence>
<evidence type="ECO:0000256" key="1">
    <source>
        <dbReference type="SAM" id="Phobius"/>
    </source>
</evidence>
<dbReference type="PANTHER" id="PTHR43471:SF12">
    <property type="entry name" value="HYPOTHETICAL MEMBRANE PROTEIN, CONSERVED"/>
    <property type="match status" value="1"/>
</dbReference>
<gene>
    <name evidence="2" type="ORF">H8704_00495</name>
</gene>
<dbReference type="PANTHER" id="PTHR43471">
    <property type="entry name" value="ABC TRANSPORTER PERMEASE"/>
    <property type="match status" value="1"/>
</dbReference>